<comment type="caution">
    <text evidence="4">The sequence shown here is derived from an EMBL/GenBank/DDBJ whole genome shotgun (WGS) entry which is preliminary data.</text>
</comment>
<dbReference type="InterPro" id="IPR023772">
    <property type="entry name" value="DNA-bd_HTH_TetR-type_CS"/>
</dbReference>
<keyword evidence="5" id="KW-1185">Reference proteome</keyword>
<dbReference type="EMBL" id="JAFHLB010000009">
    <property type="protein sequence ID" value="MBN3577770.1"/>
    <property type="molecule type" value="Genomic_DNA"/>
</dbReference>
<keyword evidence="1 2" id="KW-0238">DNA-binding</keyword>
<dbReference type="InterPro" id="IPR050109">
    <property type="entry name" value="HTH-type_TetR-like_transc_reg"/>
</dbReference>
<dbReference type="Gene3D" id="1.10.357.10">
    <property type="entry name" value="Tetracycline Repressor, domain 2"/>
    <property type="match status" value="1"/>
</dbReference>
<reference evidence="4 5" key="1">
    <citation type="submission" date="2021-02" db="EMBL/GenBank/DDBJ databases">
        <title>Draft Genome Sequences of 5 Vibrio neptunius Strains Isolated From of Bivalve Hatcheries.</title>
        <authorList>
            <person name="Galvis F."/>
            <person name="Barja J.L."/>
            <person name="Lemos M.L."/>
            <person name="Balado M."/>
        </authorList>
    </citation>
    <scope>NUCLEOTIDE SEQUENCE [LARGE SCALE GENOMIC DNA]</scope>
    <source>
        <strain evidence="4 5">PP-145.98</strain>
    </source>
</reference>
<sequence length="174" mass="20021">MGKREQTRQRILSAAWELFAAQGYQETSTRQIARHARVADGTVFSHFENKLAILREGMLAQLTEMAEQEISNSDHDVMAIGLRFATTYYGYYFANVNLSRALLKEVIWDMDYYQSYNDAVFANSNLSTKGAEKIPLIMDCYFMTLIAHLSRPEPNLTAALQELEDKYRKIFNIV</sequence>
<evidence type="ECO:0000256" key="2">
    <source>
        <dbReference type="PROSITE-ProRule" id="PRU00335"/>
    </source>
</evidence>
<dbReference type="RefSeq" id="WP_206369699.1">
    <property type="nucleotide sequence ID" value="NZ_CAWPTM010000167.1"/>
</dbReference>
<feature type="DNA-binding region" description="H-T-H motif" evidence="2">
    <location>
        <begin position="28"/>
        <end position="47"/>
    </location>
</feature>
<evidence type="ECO:0000313" key="4">
    <source>
        <dbReference type="EMBL" id="MBN3577770.1"/>
    </source>
</evidence>
<name>A0ABS3A164_9VIBR</name>
<organism evidence="4 5">
    <name type="scientific">Vibrio neptunius</name>
    <dbReference type="NCBI Taxonomy" id="170651"/>
    <lineage>
        <taxon>Bacteria</taxon>
        <taxon>Pseudomonadati</taxon>
        <taxon>Pseudomonadota</taxon>
        <taxon>Gammaproteobacteria</taxon>
        <taxon>Vibrionales</taxon>
        <taxon>Vibrionaceae</taxon>
        <taxon>Vibrio</taxon>
    </lineage>
</organism>
<dbReference type="SUPFAM" id="SSF46689">
    <property type="entry name" value="Homeodomain-like"/>
    <property type="match status" value="1"/>
</dbReference>
<dbReference type="Pfam" id="PF00440">
    <property type="entry name" value="TetR_N"/>
    <property type="match status" value="1"/>
</dbReference>
<feature type="domain" description="HTH tetR-type" evidence="3">
    <location>
        <begin position="5"/>
        <end position="65"/>
    </location>
</feature>
<evidence type="ECO:0000259" key="3">
    <source>
        <dbReference type="PROSITE" id="PS50977"/>
    </source>
</evidence>
<dbReference type="PANTHER" id="PTHR30055">
    <property type="entry name" value="HTH-TYPE TRANSCRIPTIONAL REGULATOR RUTR"/>
    <property type="match status" value="1"/>
</dbReference>
<dbReference type="PROSITE" id="PS01081">
    <property type="entry name" value="HTH_TETR_1"/>
    <property type="match status" value="1"/>
</dbReference>
<evidence type="ECO:0000313" key="5">
    <source>
        <dbReference type="Proteomes" id="UP000779070"/>
    </source>
</evidence>
<dbReference type="InterPro" id="IPR009057">
    <property type="entry name" value="Homeodomain-like_sf"/>
</dbReference>
<dbReference type="PRINTS" id="PR00455">
    <property type="entry name" value="HTHTETR"/>
</dbReference>
<accession>A0ABS3A164</accession>
<dbReference type="PANTHER" id="PTHR30055:SF226">
    <property type="entry name" value="HTH-TYPE TRANSCRIPTIONAL REGULATOR PKSA"/>
    <property type="match status" value="1"/>
</dbReference>
<evidence type="ECO:0000256" key="1">
    <source>
        <dbReference type="ARBA" id="ARBA00023125"/>
    </source>
</evidence>
<gene>
    <name evidence="4" type="ORF">JYA62_08770</name>
</gene>
<protein>
    <submittedName>
        <fullName evidence="4">TetR/AcrR family transcriptional regulator</fullName>
    </submittedName>
</protein>
<proteinExistence type="predicted"/>
<dbReference type="Proteomes" id="UP000779070">
    <property type="component" value="Unassembled WGS sequence"/>
</dbReference>
<dbReference type="InterPro" id="IPR001647">
    <property type="entry name" value="HTH_TetR"/>
</dbReference>
<dbReference type="PROSITE" id="PS50977">
    <property type="entry name" value="HTH_TETR_2"/>
    <property type="match status" value="1"/>
</dbReference>